<comment type="caution">
    <text evidence="6">The sequence shown here is derived from an EMBL/GenBank/DDBJ whole genome shotgun (WGS) entry which is preliminary data.</text>
</comment>
<comment type="subcellular location">
    <subcellularLocation>
        <location evidence="2">Secreted</location>
    </subcellularLocation>
</comment>
<dbReference type="PANTHER" id="PTHR31683">
    <property type="entry name" value="PECTATE LYASE 18-RELATED"/>
    <property type="match status" value="1"/>
</dbReference>
<evidence type="ECO:0000259" key="4">
    <source>
        <dbReference type="SMART" id="SM00458"/>
    </source>
</evidence>
<dbReference type="Proteomes" id="UP000249341">
    <property type="component" value="Unassembled WGS sequence"/>
</dbReference>
<keyword evidence="2" id="KW-0624">Polysaccharide degradation</keyword>
<dbReference type="PANTHER" id="PTHR31683:SF18">
    <property type="entry name" value="PECTATE LYASE 21-RELATED"/>
    <property type="match status" value="1"/>
</dbReference>
<dbReference type="SMART" id="SM00656">
    <property type="entry name" value="Amb_all"/>
    <property type="match status" value="1"/>
</dbReference>
<keyword evidence="2" id="KW-0119">Carbohydrate metabolism</keyword>
<dbReference type="InterPro" id="IPR045032">
    <property type="entry name" value="PEL"/>
</dbReference>
<dbReference type="CDD" id="cd00161">
    <property type="entry name" value="beta-trefoil_Ricin-like"/>
    <property type="match status" value="1"/>
</dbReference>
<dbReference type="SUPFAM" id="SSF50370">
    <property type="entry name" value="Ricin B-like lectins"/>
    <property type="match status" value="1"/>
</dbReference>
<dbReference type="Gene3D" id="2.160.20.10">
    <property type="entry name" value="Single-stranded right-handed beta-helix, Pectin lyase-like"/>
    <property type="match status" value="1"/>
</dbReference>
<dbReference type="PROSITE" id="PS51318">
    <property type="entry name" value="TAT"/>
    <property type="match status" value="1"/>
</dbReference>
<gene>
    <name evidence="6" type="ORF">B0I29_108144</name>
</gene>
<keyword evidence="1 2" id="KW-0456">Lyase</keyword>
<dbReference type="InterPro" id="IPR012334">
    <property type="entry name" value="Pectin_lyas_fold"/>
</dbReference>
<dbReference type="Pfam" id="PF14200">
    <property type="entry name" value="RicinB_lectin_2"/>
    <property type="match status" value="1"/>
</dbReference>
<organism evidence="6 7">
    <name type="scientific">Actinoplanes lutulentus</name>
    <dbReference type="NCBI Taxonomy" id="1287878"/>
    <lineage>
        <taxon>Bacteria</taxon>
        <taxon>Bacillati</taxon>
        <taxon>Actinomycetota</taxon>
        <taxon>Actinomycetes</taxon>
        <taxon>Micromonosporales</taxon>
        <taxon>Micromonosporaceae</taxon>
        <taxon>Actinoplanes</taxon>
    </lineage>
</organism>
<feature type="domain" description="Ricin B lectin" evidence="4">
    <location>
        <begin position="39"/>
        <end position="177"/>
    </location>
</feature>
<evidence type="ECO:0000259" key="5">
    <source>
        <dbReference type="SMART" id="SM00656"/>
    </source>
</evidence>
<dbReference type="InterPro" id="IPR002022">
    <property type="entry name" value="Pec_lyase"/>
</dbReference>
<keyword evidence="7" id="KW-1185">Reference proteome</keyword>
<dbReference type="Gene3D" id="2.80.10.50">
    <property type="match status" value="1"/>
</dbReference>
<dbReference type="PROSITE" id="PS50231">
    <property type="entry name" value="RICIN_B_LECTIN"/>
    <property type="match status" value="1"/>
</dbReference>
<dbReference type="Pfam" id="PF00544">
    <property type="entry name" value="Pectate_lyase_4"/>
    <property type="match status" value="1"/>
</dbReference>
<dbReference type="InterPro" id="IPR011050">
    <property type="entry name" value="Pectin_lyase_fold/virulence"/>
</dbReference>
<comment type="similarity">
    <text evidence="2">Belongs to the polysaccharide lyase 1 family.</text>
</comment>
<keyword evidence="3" id="KW-0732">Signal</keyword>
<protein>
    <submittedName>
        <fullName evidence="6">Pectate lyase</fullName>
    </submittedName>
</protein>
<dbReference type="GO" id="GO:0005576">
    <property type="term" value="C:extracellular region"/>
    <property type="evidence" value="ECO:0007669"/>
    <property type="project" value="UniProtKB-SubCell"/>
</dbReference>
<dbReference type="RefSeq" id="WP_111650377.1">
    <property type="nucleotide sequence ID" value="NZ_JACHWI010000007.1"/>
</dbReference>
<dbReference type="OrthoDB" id="112037at2"/>
<dbReference type="EMBL" id="QLMJ01000008">
    <property type="protein sequence ID" value="RAK36554.1"/>
    <property type="molecule type" value="Genomic_DNA"/>
</dbReference>
<dbReference type="GO" id="GO:0030570">
    <property type="term" value="F:pectate lyase activity"/>
    <property type="evidence" value="ECO:0007669"/>
    <property type="project" value="InterPro"/>
</dbReference>
<dbReference type="SMART" id="SM00458">
    <property type="entry name" value="RICIN"/>
    <property type="match status" value="1"/>
</dbReference>
<evidence type="ECO:0000256" key="3">
    <source>
        <dbReference type="SAM" id="SignalP"/>
    </source>
</evidence>
<dbReference type="InterPro" id="IPR006311">
    <property type="entry name" value="TAT_signal"/>
</dbReference>
<evidence type="ECO:0000313" key="7">
    <source>
        <dbReference type="Proteomes" id="UP000249341"/>
    </source>
</evidence>
<evidence type="ECO:0000256" key="2">
    <source>
        <dbReference type="RuleBase" id="RU361173"/>
    </source>
</evidence>
<keyword evidence="2" id="KW-0964">Secreted</keyword>
<dbReference type="SUPFAM" id="SSF51126">
    <property type="entry name" value="Pectin lyase-like"/>
    <property type="match status" value="1"/>
</dbReference>
<dbReference type="InterPro" id="IPR035992">
    <property type="entry name" value="Ricin_B-like_lectins"/>
</dbReference>
<sequence>MKKKSRRLALLAGLAMVIPSAFIAVSSLPSAAAVAPAAGSTYTLAAASSGRCIDIPDGSKDNGALLQQWGCHADYAWQQFVVQQVSSGVFTLVSVNSGKCVDVPTDAVAGTRLQQWGCGDAAKTGQQFRFTASGSGTYQLTSVRYGLCLSVRDATANGAAVVVDTCATSSTQQWGFTLVAGGSSGTWSDKADGFAATNGGTTGGAGGTTVTVTTYADLLKYATATAAYVIKVNATITVPAMGYEIPVKSNKTIVGVGKNGRIKNGGFFLGSGISNVIIRNLTIGETAMASDDPDDKDFDYDGIQMDTANHIWIDHNTFANINDGYIDSRKDTSFVTVSWNIMGNHNKTFGIGWTTNVTARETIHHNWIFNTNQRNPSADNLQYAHLYNNYLQNVTGYGNYARGATKMVIENSYFEKVNDPFSPDTANGAQLRQSGSILVNCTGASTTSGSAFAPSDFYSYTLDPAANVPGIVKAGAGPQATIGL</sequence>
<dbReference type="InterPro" id="IPR000772">
    <property type="entry name" value="Ricin_B_lectin"/>
</dbReference>
<evidence type="ECO:0000256" key="1">
    <source>
        <dbReference type="ARBA" id="ARBA00023239"/>
    </source>
</evidence>
<feature type="chain" id="PRO_5039538067" evidence="3">
    <location>
        <begin position="24"/>
        <end position="484"/>
    </location>
</feature>
<evidence type="ECO:0000313" key="6">
    <source>
        <dbReference type="EMBL" id="RAK36554.1"/>
    </source>
</evidence>
<proteinExistence type="inferred from homology"/>
<accession>A0A327ZGA9</accession>
<name>A0A327ZGA9_9ACTN</name>
<dbReference type="GO" id="GO:0000272">
    <property type="term" value="P:polysaccharide catabolic process"/>
    <property type="evidence" value="ECO:0007669"/>
    <property type="project" value="UniProtKB-KW"/>
</dbReference>
<feature type="domain" description="Pectate lyase" evidence="5">
    <location>
        <begin position="205"/>
        <end position="420"/>
    </location>
</feature>
<feature type="signal peptide" evidence="3">
    <location>
        <begin position="1"/>
        <end position="23"/>
    </location>
</feature>
<dbReference type="AlphaFoldDB" id="A0A327ZGA9"/>
<reference evidence="6 7" key="1">
    <citation type="submission" date="2018-06" db="EMBL/GenBank/DDBJ databases">
        <title>Genomic Encyclopedia of Type Strains, Phase III (KMG-III): the genomes of soil and plant-associated and newly described type strains.</title>
        <authorList>
            <person name="Whitman W."/>
        </authorList>
    </citation>
    <scope>NUCLEOTIDE SEQUENCE [LARGE SCALE GENOMIC DNA]</scope>
    <source>
        <strain evidence="6 7">CGMCC 4.7090</strain>
    </source>
</reference>